<keyword evidence="1" id="KW-0812">Transmembrane</keyword>
<comment type="caution">
    <text evidence="3">The sequence shown here is derived from an EMBL/GenBank/DDBJ whole genome shotgun (WGS) entry which is preliminary data.</text>
</comment>
<dbReference type="RefSeq" id="WP_246069131.1">
    <property type="nucleotide sequence ID" value="NZ_JAROBY010000041.1"/>
</dbReference>
<evidence type="ECO:0000313" key="3">
    <source>
        <dbReference type="EMBL" id="MEB4796836.1"/>
    </source>
</evidence>
<keyword evidence="4" id="KW-1185">Reference proteome</keyword>
<reference evidence="3 4" key="1">
    <citation type="submission" date="2023-03" db="EMBL/GenBank/DDBJ databases">
        <title>Bacillus Genome Sequencing.</title>
        <authorList>
            <person name="Dunlap C."/>
        </authorList>
    </citation>
    <scope>NUCLEOTIDE SEQUENCE [LARGE SCALE GENOMIC DNA]</scope>
    <source>
        <strain evidence="3 4">NRS-1351</strain>
    </source>
</reference>
<proteinExistence type="predicted"/>
<accession>A0ABU6DJ11</accession>
<organism evidence="3 4">
    <name type="scientific">Paenibacillus chondroitinus</name>
    <dbReference type="NCBI Taxonomy" id="59842"/>
    <lineage>
        <taxon>Bacteria</taxon>
        <taxon>Bacillati</taxon>
        <taxon>Bacillota</taxon>
        <taxon>Bacilli</taxon>
        <taxon>Bacillales</taxon>
        <taxon>Paenibacillaceae</taxon>
        <taxon>Paenibacillus</taxon>
    </lineage>
</organism>
<dbReference type="EMBL" id="JAROBY010000041">
    <property type="protein sequence ID" value="MEB4796836.1"/>
    <property type="molecule type" value="Genomic_DNA"/>
</dbReference>
<keyword evidence="1" id="KW-0472">Membrane</keyword>
<feature type="domain" description="Peptidase C39-like" evidence="2">
    <location>
        <begin position="86"/>
        <end position="251"/>
    </location>
</feature>
<dbReference type="Proteomes" id="UP001355653">
    <property type="component" value="Unassembled WGS sequence"/>
</dbReference>
<dbReference type="Pfam" id="PF13529">
    <property type="entry name" value="Peptidase_C39_2"/>
    <property type="match status" value="1"/>
</dbReference>
<dbReference type="PANTHER" id="PTHR37806:SF1">
    <property type="entry name" value="PEPTIDASE C39-LIKE DOMAIN-CONTAINING PROTEIN"/>
    <property type="match status" value="1"/>
</dbReference>
<protein>
    <submittedName>
        <fullName evidence="3">C39 family peptidase</fullName>
    </submittedName>
</protein>
<sequence>MYGFIKNSIKFASAGVLFICLIGINAILVVLLYSRVISKEWENPSQDKEPLISLTNTPSTSSIPFSVEKEIRGASGNKPVKASAMLDAPLVLQNPELPSGCELTALTMLLQYYGIKKNKMELLPEMKTDPTPIQWGENGSILYWGNPNLGYVGDITGKKKGFGIYSAGLFPLLNSYIPTAVDLTRSPFGVLESQIEQGFPVVVWTTITYQVPTEKQWIIWDSPLGLIQTTFQEHSVLLVGYDEEHVYVNDPLSGKKNVQVEKQQFIQTWEAMDKQALSYRASVPAQ</sequence>
<feature type="transmembrane region" description="Helical" evidence="1">
    <location>
        <begin position="12"/>
        <end position="33"/>
    </location>
</feature>
<name>A0ABU6DJ11_9BACL</name>
<gene>
    <name evidence="3" type="ORF">P5G65_23310</name>
</gene>
<keyword evidence="1" id="KW-1133">Transmembrane helix</keyword>
<dbReference type="InterPro" id="IPR039564">
    <property type="entry name" value="Peptidase_C39-like"/>
</dbReference>
<evidence type="ECO:0000259" key="2">
    <source>
        <dbReference type="Pfam" id="PF13529"/>
    </source>
</evidence>
<evidence type="ECO:0000313" key="4">
    <source>
        <dbReference type="Proteomes" id="UP001355653"/>
    </source>
</evidence>
<evidence type="ECO:0000256" key="1">
    <source>
        <dbReference type="SAM" id="Phobius"/>
    </source>
</evidence>
<dbReference type="PANTHER" id="PTHR37806">
    <property type="entry name" value="LMO0724 PROTEIN"/>
    <property type="match status" value="1"/>
</dbReference>
<dbReference type="Gene3D" id="3.90.70.10">
    <property type="entry name" value="Cysteine proteinases"/>
    <property type="match status" value="1"/>
</dbReference>